<dbReference type="GO" id="GO:0005886">
    <property type="term" value="C:plasma membrane"/>
    <property type="evidence" value="ECO:0007669"/>
    <property type="project" value="UniProtKB-SubCell"/>
</dbReference>
<feature type="region of interest" description="Disordered" evidence="7">
    <location>
        <begin position="65"/>
        <end position="94"/>
    </location>
</feature>
<feature type="transmembrane region" description="Helical" evidence="8">
    <location>
        <begin position="34"/>
        <end position="54"/>
    </location>
</feature>
<evidence type="ECO:0000313" key="11">
    <source>
        <dbReference type="Proteomes" id="UP000237061"/>
    </source>
</evidence>
<dbReference type="EMBL" id="PPXC01000004">
    <property type="protein sequence ID" value="POH74339.1"/>
    <property type="molecule type" value="Genomic_DNA"/>
</dbReference>
<dbReference type="RefSeq" id="WP_103465047.1">
    <property type="nucleotide sequence ID" value="NZ_PPXB01000015.1"/>
</dbReference>
<evidence type="ECO:0000256" key="3">
    <source>
        <dbReference type="ARBA" id="ARBA00022692"/>
    </source>
</evidence>
<protein>
    <recommendedName>
        <fullName evidence="9">Cardiolipin synthase N-terminal domain-containing protein</fullName>
    </recommendedName>
</protein>
<comment type="caution">
    <text evidence="10">The sequence shown here is derived from an EMBL/GenBank/DDBJ whole genome shotgun (WGS) entry which is preliminary data.</text>
</comment>
<evidence type="ECO:0000256" key="4">
    <source>
        <dbReference type="ARBA" id="ARBA00022989"/>
    </source>
</evidence>
<evidence type="ECO:0000256" key="6">
    <source>
        <dbReference type="SAM" id="Coils"/>
    </source>
</evidence>
<feature type="coiled-coil region" evidence="6">
    <location>
        <begin position="102"/>
        <end position="129"/>
    </location>
</feature>
<keyword evidence="5 8" id="KW-0472">Membrane</keyword>
<evidence type="ECO:0000313" key="10">
    <source>
        <dbReference type="EMBL" id="POH74339.1"/>
    </source>
</evidence>
<evidence type="ECO:0000256" key="8">
    <source>
        <dbReference type="SAM" id="Phobius"/>
    </source>
</evidence>
<keyword evidence="2" id="KW-1003">Cell membrane</keyword>
<dbReference type="InterPro" id="IPR027379">
    <property type="entry name" value="CLS_N"/>
</dbReference>
<feature type="domain" description="Cardiolipin synthase N-terminal" evidence="9">
    <location>
        <begin position="11"/>
        <end position="56"/>
    </location>
</feature>
<evidence type="ECO:0000256" key="7">
    <source>
        <dbReference type="SAM" id="MobiDB-lite"/>
    </source>
</evidence>
<comment type="subcellular location">
    <subcellularLocation>
        <location evidence="1">Cell membrane</location>
        <topology evidence="1">Multi-pass membrane protein</topology>
    </subcellularLocation>
</comment>
<keyword evidence="6" id="KW-0175">Coiled coil</keyword>
<reference evidence="10 11" key="1">
    <citation type="submission" date="2018-01" db="EMBL/GenBank/DDBJ databases">
        <title>Arthrobacter sp. nov., from glaciers in China.</title>
        <authorList>
            <person name="Liu Q."/>
            <person name="Xin Y.-H."/>
        </authorList>
    </citation>
    <scope>NUCLEOTIDE SEQUENCE [LARGE SCALE GENOMIC DNA]</scope>
    <source>
        <strain evidence="10 11">HLT2-12-2</strain>
    </source>
</reference>
<accession>A0A2S3ZZ84</accession>
<organism evidence="10 11">
    <name type="scientific">Arthrobacter glacialis</name>
    <dbReference type="NCBI Taxonomy" id="1664"/>
    <lineage>
        <taxon>Bacteria</taxon>
        <taxon>Bacillati</taxon>
        <taxon>Actinomycetota</taxon>
        <taxon>Actinomycetes</taxon>
        <taxon>Micrococcales</taxon>
        <taxon>Micrococcaceae</taxon>
        <taxon>Arthrobacter</taxon>
    </lineage>
</organism>
<dbReference type="AlphaFoldDB" id="A0A2S3ZZ84"/>
<sequence>MRYLPVIFGVVLFIYGLIDCIRSEPAHVRSIPKTAWIVVIVLLNVIGVGLWFWLGRPRYASGAVQRVGGPSAGNRGPHSAGNAGRSTAPDDDPEFLRNLALNRAQKLEAEKLRKLKAEADAREAKLQEEHPNDETKK</sequence>
<dbReference type="Proteomes" id="UP000237061">
    <property type="component" value="Unassembled WGS sequence"/>
</dbReference>
<keyword evidence="4 8" id="KW-1133">Transmembrane helix</keyword>
<name>A0A2S3ZZ84_ARTGL</name>
<evidence type="ECO:0000256" key="5">
    <source>
        <dbReference type="ARBA" id="ARBA00023136"/>
    </source>
</evidence>
<keyword evidence="11" id="KW-1185">Reference proteome</keyword>
<feature type="transmembrane region" description="Helical" evidence="8">
    <location>
        <begin position="6"/>
        <end position="22"/>
    </location>
</feature>
<gene>
    <name evidence="10" type="ORF">CVS27_07200</name>
</gene>
<proteinExistence type="predicted"/>
<evidence type="ECO:0000259" key="9">
    <source>
        <dbReference type="Pfam" id="PF13396"/>
    </source>
</evidence>
<evidence type="ECO:0000256" key="1">
    <source>
        <dbReference type="ARBA" id="ARBA00004651"/>
    </source>
</evidence>
<dbReference type="Pfam" id="PF13396">
    <property type="entry name" value="PLDc_N"/>
    <property type="match status" value="1"/>
</dbReference>
<keyword evidence="3 8" id="KW-0812">Transmembrane</keyword>
<dbReference type="OrthoDB" id="3298527at2"/>
<evidence type="ECO:0000256" key="2">
    <source>
        <dbReference type="ARBA" id="ARBA00022475"/>
    </source>
</evidence>